<protein>
    <recommendedName>
        <fullName evidence="4">DUF222 domain-containing protein</fullName>
    </recommendedName>
</protein>
<feature type="compositionally biased region" description="Pro residues" evidence="1">
    <location>
        <begin position="490"/>
        <end position="504"/>
    </location>
</feature>
<feature type="region of interest" description="Disordered" evidence="1">
    <location>
        <begin position="1"/>
        <end position="33"/>
    </location>
</feature>
<feature type="region of interest" description="Disordered" evidence="1">
    <location>
        <begin position="480"/>
        <end position="504"/>
    </location>
</feature>
<evidence type="ECO:0000256" key="1">
    <source>
        <dbReference type="SAM" id="MobiDB-lite"/>
    </source>
</evidence>
<evidence type="ECO:0000313" key="2">
    <source>
        <dbReference type="EMBL" id="MBB3022994.1"/>
    </source>
</evidence>
<dbReference type="Proteomes" id="UP000568050">
    <property type="component" value="Unassembled WGS sequence"/>
</dbReference>
<accession>A0A839QRR7</accession>
<reference evidence="2 3" key="1">
    <citation type="submission" date="2020-08" db="EMBL/GenBank/DDBJ databases">
        <title>Sequencing the genomes of 1000 actinobacteria strains.</title>
        <authorList>
            <person name="Klenk H.-P."/>
        </authorList>
    </citation>
    <scope>NUCLEOTIDE SEQUENCE [LARGE SCALE GENOMIC DNA]</scope>
    <source>
        <strain evidence="2 3">DSM 23040</strain>
    </source>
</reference>
<gene>
    <name evidence="2" type="ORF">FHX50_001277</name>
</gene>
<evidence type="ECO:0008006" key="4">
    <source>
        <dbReference type="Google" id="ProtNLM"/>
    </source>
</evidence>
<dbReference type="EMBL" id="JACHWP010000002">
    <property type="protein sequence ID" value="MBB3022994.1"/>
    <property type="molecule type" value="Genomic_DNA"/>
</dbReference>
<feature type="compositionally biased region" description="Basic and acidic residues" evidence="1">
    <location>
        <begin position="7"/>
        <end position="30"/>
    </location>
</feature>
<dbReference type="CDD" id="cd00085">
    <property type="entry name" value="HNHc"/>
    <property type="match status" value="1"/>
</dbReference>
<dbReference type="RefSeq" id="WP_183375716.1">
    <property type="nucleotide sequence ID" value="NZ_CBCSFZ010000001.1"/>
</dbReference>
<name>A0A839QRR7_9MICO</name>
<dbReference type="InterPro" id="IPR003615">
    <property type="entry name" value="HNH_nuc"/>
</dbReference>
<sequence>MTPRSTDSADDRPNRREPRAPRPVQRRDDTVGVTEFAALPDTDRAARDRAHALSALTRAAAEHAAREYRLLAPLHLDDTSTEANLLVAAQNELIASVGLHTTNDRATRRIQDAHRAVTALPTTLSRLERGEITADQFSLLLHRTRHRSPEILRRGDDLLAEWDFTADPADLDHGMRRLAVYLRELERAVDEAPPPMRDARLLPPDPEHPGALSMIITGPAPTMIDMADRLDRTARAAQLQQKHALERGEDVPFDPDGIAALKQRPLSVSALRSILITSAEFTNDGLRIPEPRFQMFVQVPALTLLGKSDLPGTINGDHVIPADMARDLAGRSSTWLRILQDEATGAILPVPATRYRPTPQMLQHLRLRNRMCAAPGCTRRTNGARIEADHIVEFNHRDPHSGGRTEMENLHLLCTRHHQVKTAKAVDPVRIHGPKPGRSTGRTRWTIADRLVADRTDADDLIAASEYAFVRSAWAHHARRHGLDGSGGEDPPPTSGADPGPPPF</sequence>
<organism evidence="2 3">
    <name type="scientific">Helcobacillus massiliensis</name>
    <dbReference type="NCBI Taxonomy" id="521392"/>
    <lineage>
        <taxon>Bacteria</taxon>
        <taxon>Bacillati</taxon>
        <taxon>Actinomycetota</taxon>
        <taxon>Actinomycetes</taxon>
        <taxon>Micrococcales</taxon>
        <taxon>Dermabacteraceae</taxon>
        <taxon>Helcobacillus</taxon>
    </lineage>
</organism>
<comment type="caution">
    <text evidence="2">The sequence shown here is derived from an EMBL/GenBank/DDBJ whole genome shotgun (WGS) entry which is preliminary data.</text>
</comment>
<evidence type="ECO:0000313" key="3">
    <source>
        <dbReference type="Proteomes" id="UP000568050"/>
    </source>
</evidence>
<proteinExistence type="predicted"/>
<keyword evidence="3" id="KW-1185">Reference proteome</keyword>
<dbReference type="AlphaFoldDB" id="A0A839QRR7"/>
<dbReference type="Gene3D" id="1.10.30.50">
    <property type="match status" value="1"/>
</dbReference>